<gene>
    <name evidence="12" type="primary">TUF1</name>
    <name evidence="12" type="ORF">HII12_004544</name>
</gene>
<dbReference type="NCBIfam" id="TIGR00231">
    <property type="entry name" value="small_GTP"/>
    <property type="match status" value="1"/>
</dbReference>
<proteinExistence type="inferred from homology"/>
<evidence type="ECO:0000259" key="11">
    <source>
        <dbReference type="PROSITE" id="PS51722"/>
    </source>
</evidence>
<evidence type="ECO:0000256" key="10">
    <source>
        <dbReference type="RuleBase" id="RU000325"/>
    </source>
</evidence>
<dbReference type="GO" id="GO:0005739">
    <property type="term" value="C:mitochondrion"/>
    <property type="evidence" value="ECO:0007669"/>
    <property type="project" value="UniProtKB-SubCell"/>
</dbReference>
<keyword evidence="3 10" id="KW-0547">Nucleotide-binding</keyword>
<dbReference type="HAMAP" id="MF_00118_B">
    <property type="entry name" value="EF_Tu_B"/>
    <property type="match status" value="1"/>
</dbReference>
<dbReference type="InterPro" id="IPR000795">
    <property type="entry name" value="T_Tr_GTP-bd_dom"/>
</dbReference>
<dbReference type="PROSITE" id="PS51722">
    <property type="entry name" value="G_TR_2"/>
    <property type="match status" value="1"/>
</dbReference>
<dbReference type="FunFam" id="2.40.30.10:FF:000001">
    <property type="entry name" value="Elongation factor Tu"/>
    <property type="match status" value="1"/>
</dbReference>
<keyword evidence="6" id="KW-0809">Transit peptide</keyword>
<dbReference type="CDD" id="cd01884">
    <property type="entry name" value="EF_Tu"/>
    <property type="match status" value="1"/>
</dbReference>
<dbReference type="InterPro" id="IPR004161">
    <property type="entry name" value="EFTu-like_2"/>
</dbReference>
<keyword evidence="7" id="KW-0496">Mitochondrion</keyword>
<evidence type="ECO:0000256" key="9">
    <source>
        <dbReference type="ARBA" id="ARBA00057325"/>
    </source>
</evidence>
<dbReference type="CDD" id="cd03697">
    <property type="entry name" value="EFTU_II"/>
    <property type="match status" value="1"/>
</dbReference>
<evidence type="ECO:0000313" key="13">
    <source>
        <dbReference type="Proteomes" id="UP000568158"/>
    </source>
</evidence>
<dbReference type="Pfam" id="PF03143">
    <property type="entry name" value="GTP_EFTU_D3"/>
    <property type="match status" value="1"/>
</dbReference>
<evidence type="ECO:0000256" key="7">
    <source>
        <dbReference type="ARBA" id="ARBA00023128"/>
    </source>
</evidence>
<feature type="domain" description="Tr-type G" evidence="11">
    <location>
        <begin position="38"/>
        <end position="234"/>
    </location>
</feature>
<organism evidence="12 13">
    <name type="scientific">Dekkera bruxellensis</name>
    <name type="common">Brettanomyces custersii</name>
    <dbReference type="NCBI Taxonomy" id="5007"/>
    <lineage>
        <taxon>Eukaryota</taxon>
        <taxon>Fungi</taxon>
        <taxon>Dikarya</taxon>
        <taxon>Ascomycota</taxon>
        <taxon>Saccharomycotina</taxon>
        <taxon>Pichiomycetes</taxon>
        <taxon>Pichiales</taxon>
        <taxon>Pichiaceae</taxon>
        <taxon>Brettanomyces</taxon>
    </lineage>
</organism>
<dbReference type="Pfam" id="PF03144">
    <property type="entry name" value="GTP_EFTU_D2"/>
    <property type="match status" value="1"/>
</dbReference>
<sequence length="430" mass="47694">MMYGRLLSNAFRVARTGIFKQTLSASKVRFAATFTRNKPHVNIGTIGHVDHGKTTLTAAITKILSEKGDAKFLDYSSIDKAPEEKARGITISTAHVEYETDKRHYSHVDCPGHQDYIKNMITGAAQMDGAIIVVAATDGSMPQTREHLLLARQVGVQKVVVYVNKVDQVDDKEMLELVEMEMRDLLTEYGFDGEHTPVIFGSALMALQGKEDKIGKESVLKLLDAIDSWIPTPKRDLEKPFMMPIDEVFSISGRGTVVSGTVERGILKPGQEIEVLGGKEKPLKTTVTSIEMYHKSLGEAEAGDTPGILLRGVKKDQVTRGMVLAEPGSCKAYQKCLASIYILTKEEGGRHTPFGENYRPQMYLRTSNVNVTLKFPSTEKDHSKQVMPGDNVEMVLELLYPIVMEHGQRFNLRESGKTVGTGMITRVYDK</sequence>
<dbReference type="PROSITE" id="PS00301">
    <property type="entry name" value="G_TR_1"/>
    <property type="match status" value="1"/>
</dbReference>
<evidence type="ECO:0000256" key="3">
    <source>
        <dbReference type="ARBA" id="ARBA00022741"/>
    </source>
</evidence>
<evidence type="ECO:0000256" key="6">
    <source>
        <dbReference type="ARBA" id="ARBA00022946"/>
    </source>
</evidence>
<dbReference type="PANTHER" id="PTHR43721">
    <property type="entry name" value="ELONGATION FACTOR TU-RELATED"/>
    <property type="match status" value="1"/>
</dbReference>
<dbReference type="InterPro" id="IPR004541">
    <property type="entry name" value="Transl_elong_EFTu/EF1A_bac/org"/>
</dbReference>
<comment type="caution">
    <text evidence="12">The sequence shown here is derived from an EMBL/GenBank/DDBJ whole genome shotgun (WGS) entry which is preliminary data.</text>
</comment>
<keyword evidence="8 10" id="KW-0342">GTP-binding</keyword>
<dbReference type="GO" id="GO:0070125">
    <property type="term" value="P:mitochondrial translational elongation"/>
    <property type="evidence" value="ECO:0007669"/>
    <property type="project" value="TreeGrafter"/>
</dbReference>
<dbReference type="InterPro" id="IPR041709">
    <property type="entry name" value="EF-Tu_GTP-bd"/>
</dbReference>
<dbReference type="GO" id="GO:0003924">
    <property type="term" value="F:GTPase activity"/>
    <property type="evidence" value="ECO:0007669"/>
    <property type="project" value="UniProtKB-UniRule"/>
</dbReference>
<reference evidence="12 13" key="1">
    <citation type="journal article" date="2020" name="Appl. Microbiol. Biotechnol.">
        <title>Targeted gene deletion in Brettanomyces bruxellensis with an expression-free CRISPR-Cas9 system.</title>
        <authorList>
            <person name="Varela C."/>
            <person name="Bartel C."/>
            <person name="Onetto C."/>
            <person name="Borneman A."/>
        </authorList>
    </citation>
    <scope>NUCLEOTIDE SEQUENCE [LARGE SCALE GENOMIC DNA]</scope>
    <source>
        <strain evidence="12 13">AWRI1613</strain>
    </source>
</reference>
<dbReference type="NCBIfam" id="NF000766">
    <property type="entry name" value="PRK00049.1"/>
    <property type="match status" value="1"/>
</dbReference>
<dbReference type="FunFam" id="3.40.50.300:FF:000003">
    <property type="entry name" value="Elongation factor Tu"/>
    <property type="match status" value="1"/>
</dbReference>
<dbReference type="InterPro" id="IPR027417">
    <property type="entry name" value="P-loop_NTPase"/>
</dbReference>
<dbReference type="InterPro" id="IPR005225">
    <property type="entry name" value="Small_GTP-bd"/>
</dbReference>
<dbReference type="InterPro" id="IPR004160">
    <property type="entry name" value="Transl_elong_EFTu/EF1A_C"/>
</dbReference>
<comment type="function">
    <text evidence="9">G-protein that, in its active GTP-bound form, binds to and delivers aminoacyl-tRNA to the A-site of ribosomes during protein biosynthesis. In the presence of a correct codon-anticodon match between the aminoacyl-tRNA and the A-site codon of the ribosome-bound mRNA, the ribosome acts as a GTPase activator and the GTP is hydrolyzed. The inactive GDP-bound form leaves the ribosome and must be recycled before binding another molecule of aminoacyl-tRNA. Required for mitochondrial protein biosynthesis and maintenance of mitochondrial DNA.</text>
</comment>
<dbReference type="GO" id="GO:0003746">
    <property type="term" value="F:translation elongation factor activity"/>
    <property type="evidence" value="ECO:0007669"/>
    <property type="project" value="UniProtKB-UniRule"/>
</dbReference>
<evidence type="ECO:0000256" key="4">
    <source>
        <dbReference type="ARBA" id="ARBA00022768"/>
    </source>
</evidence>
<dbReference type="InterPro" id="IPR009001">
    <property type="entry name" value="Transl_elong_EF1A/Init_IF2_C"/>
</dbReference>
<dbReference type="SUPFAM" id="SSF50465">
    <property type="entry name" value="EF-Tu/eEF-1alpha/eIF2-gamma C-terminal domain"/>
    <property type="match status" value="1"/>
</dbReference>
<evidence type="ECO:0000256" key="5">
    <source>
        <dbReference type="ARBA" id="ARBA00022917"/>
    </source>
</evidence>
<dbReference type="InterPro" id="IPR031157">
    <property type="entry name" value="G_TR_CS"/>
</dbReference>
<comment type="function">
    <text evidence="10">This protein promotes the GTP-dependent binding of aminoacyl-tRNA to the A-site of ribosomes during protein biosynthesis.</text>
</comment>
<dbReference type="PRINTS" id="PR00315">
    <property type="entry name" value="ELONGATNFCT"/>
</dbReference>
<comment type="similarity">
    <text evidence="2 10">Belongs to the TRAFAC class translation factor GTPase superfamily. Classic translation factor GTPase family. EF-Tu/EF-1A subfamily.</text>
</comment>
<dbReference type="Pfam" id="PF00009">
    <property type="entry name" value="GTP_EFTU"/>
    <property type="match status" value="1"/>
</dbReference>
<keyword evidence="5" id="KW-0648">Protein biosynthesis</keyword>
<dbReference type="NCBIfam" id="NF009372">
    <property type="entry name" value="PRK12735.1"/>
    <property type="match status" value="1"/>
</dbReference>
<dbReference type="Proteomes" id="UP000568158">
    <property type="component" value="Unassembled WGS sequence"/>
</dbReference>
<dbReference type="InterPro" id="IPR033720">
    <property type="entry name" value="EFTU_2"/>
</dbReference>
<dbReference type="SUPFAM" id="SSF52540">
    <property type="entry name" value="P-loop containing nucleoside triphosphate hydrolases"/>
    <property type="match status" value="1"/>
</dbReference>
<dbReference type="SUPFAM" id="SSF50447">
    <property type="entry name" value="Translation proteins"/>
    <property type="match status" value="1"/>
</dbReference>
<dbReference type="InterPro" id="IPR050055">
    <property type="entry name" value="EF-Tu_GTPase"/>
</dbReference>
<dbReference type="EMBL" id="JABCYN010000042">
    <property type="protein sequence ID" value="KAF6007383.1"/>
    <property type="molecule type" value="Genomic_DNA"/>
</dbReference>
<dbReference type="PANTHER" id="PTHR43721:SF36">
    <property type="entry name" value="ELONGATION FACTOR TU, MITOCHONDRIAL"/>
    <property type="match status" value="1"/>
</dbReference>
<dbReference type="CDD" id="cd03707">
    <property type="entry name" value="EFTU_III"/>
    <property type="match status" value="1"/>
</dbReference>
<dbReference type="AlphaFoldDB" id="A0A8H6B913"/>
<keyword evidence="4 10" id="KW-0251">Elongation factor</keyword>
<accession>A0A8H6B913</accession>
<dbReference type="GO" id="GO:0005525">
    <property type="term" value="F:GTP binding"/>
    <property type="evidence" value="ECO:0007669"/>
    <property type="project" value="UniProtKB-UniRule"/>
</dbReference>
<dbReference type="NCBIfam" id="NF009373">
    <property type="entry name" value="PRK12736.1"/>
    <property type="match status" value="1"/>
</dbReference>
<evidence type="ECO:0000256" key="1">
    <source>
        <dbReference type="ARBA" id="ARBA00004173"/>
    </source>
</evidence>
<protein>
    <recommendedName>
        <fullName evidence="10">Elongation factor Tu</fullName>
    </recommendedName>
</protein>
<dbReference type="InterPro" id="IPR009000">
    <property type="entry name" value="Transl_B-barrel_sf"/>
</dbReference>
<name>A0A8H6B913_DEKBR</name>
<evidence type="ECO:0000313" key="12">
    <source>
        <dbReference type="EMBL" id="KAF6007383.1"/>
    </source>
</evidence>
<comment type="subcellular location">
    <subcellularLocation>
        <location evidence="1">Mitochondrion</location>
    </subcellularLocation>
</comment>
<evidence type="ECO:0000256" key="2">
    <source>
        <dbReference type="ARBA" id="ARBA00007249"/>
    </source>
</evidence>
<evidence type="ECO:0000256" key="8">
    <source>
        <dbReference type="ARBA" id="ARBA00023134"/>
    </source>
</evidence>
<dbReference type="Gene3D" id="3.40.50.300">
    <property type="entry name" value="P-loop containing nucleotide triphosphate hydrolases"/>
    <property type="match status" value="1"/>
</dbReference>
<dbReference type="Gene3D" id="2.40.30.10">
    <property type="entry name" value="Translation factors"/>
    <property type="match status" value="2"/>
</dbReference>
<dbReference type="NCBIfam" id="TIGR00485">
    <property type="entry name" value="EF-Tu"/>
    <property type="match status" value="1"/>
</dbReference>